<dbReference type="EMBL" id="JABFYL010000005">
    <property type="protein sequence ID" value="NVN48640.1"/>
    <property type="molecule type" value="Genomic_DNA"/>
</dbReference>
<evidence type="ECO:0000313" key="3">
    <source>
        <dbReference type="Proteomes" id="UP000570517"/>
    </source>
</evidence>
<dbReference type="RefSeq" id="WP_178357081.1">
    <property type="nucleotide sequence ID" value="NZ_JABFYL010000005.1"/>
</dbReference>
<proteinExistence type="predicted"/>
<dbReference type="AlphaFoldDB" id="A0A850PKG0"/>
<evidence type="ECO:0000256" key="1">
    <source>
        <dbReference type="SAM" id="Phobius"/>
    </source>
</evidence>
<feature type="transmembrane region" description="Helical" evidence="1">
    <location>
        <begin position="145"/>
        <end position="168"/>
    </location>
</feature>
<reference evidence="2 3" key="1">
    <citation type="submission" date="2020-05" db="EMBL/GenBank/DDBJ databases">
        <title>Draft genome sequence of Mycobacterium hippocampi DL, isolated from European seabass, Dicentrarchus labrax, reared in fish farms.</title>
        <authorList>
            <person name="Stathopoulou P."/>
            <person name="Asimakis E."/>
            <person name="Tzokas K."/>
            <person name="Batargias C."/>
            <person name="Tsiamis G."/>
        </authorList>
    </citation>
    <scope>NUCLEOTIDE SEQUENCE [LARGE SCALE GENOMIC DNA]</scope>
    <source>
        <strain evidence="2 3">DL</strain>
    </source>
</reference>
<organism evidence="2 3">
    <name type="scientific">Mycolicibacterium hippocampi</name>
    <dbReference type="NCBI Taxonomy" id="659824"/>
    <lineage>
        <taxon>Bacteria</taxon>
        <taxon>Bacillati</taxon>
        <taxon>Actinomycetota</taxon>
        <taxon>Actinomycetes</taxon>
        <taxon>Mycobacteriales</taxon>
        <taxon>Mycobacteriaceae</taxon>
        <taxon>Mycolicibacterium</taxon>
    </lineage>
</organism>
<comment type="caution">
    <text evidence="2">The sequence shown here is derived from an EMBL/GenBank/DDBJ whole genome shotgun (WGS) entry which is preliminary data.</text>
</comment>
<evidence type="ECO:0008006" key="4">
    <source>
        <dbReference type="Google" id="ProtNLM"/>
    </source>
</evidence>
<dbReference type="Proteomes" id="UP000570517">
    <property type="component" value="Unassembled WGS sequence"/>
</dbReference>
<sequence>MTTLEIREPNFARPVAPHRGRIYLGVGLLTGVVFLGMTIGVQFGLIAPSLTADVIANLLFGVPVILVPLVILWDAPGENRTRLDKAAELTLFYLPYTACSQIGYELMFLIGHPLGWWTPTTDPGWKWLWWQYALADTRYVSGNPWIFALEVVGVITGAIVFVMWTRLIKVDLSTESRIRCLWGAFAGCAVLMSSTAVYFLSEVGAGFENIGQAGYGLGFKFIAENVPFIVLPPLVLYAIYLQIDYLTRRAGAQSVASER</sequence>
<feature type="transmembrane region" description="Helical" evidence="1">
    <location>
        <begin position="93"/>
        <end position="117"/>
    </location>
</feature>
<evidence type="ECO:0000313" key="2">
    <source>
        <dbReference type="EMBL" id="NVN48640.1"/>
    </source>
</evidence>
<feature type="transmembrane region" description="Helical" evidence="1">
    <location>
        <begin position="180"/>
        <end position="201"/>
    </location>
</feature>
<gene>
    <name evidence="2" type="ORF">HLY00_4799</name>
</gene>
<keyword evidence="1" id="KW-0812">Transmembrane</keyword>
<name>A0A850PKG0_9MYCO</name>
<keyword evidence="1" id="KW-0472">Membrane</keyword>
<accession>A0A850PKG0</accession>
<protein>
    <recommendedName>
        <fullName evidence="4">Emopamil-binding protein</fullName>
    </recommendedName>
</protein>
<feature type="transmembrane region" description="Helical" evidence="1">
    <location>
        <begin position="21"/>
        <end position="48"/>
    </location>
</feature>
<keyword evidence="3" id="KW-1185">Reference proteome</keyword>
<feature type="transmembrane region" description="Helical" evidence="1">
    <location>
        <begin position="54"/>
        <end position="73"/>
    </location>
</feature>
<feature type="transmembrane region" description="Helical" evidence="1">
    <location>
        <begin position="221"/>
        <end position="240"/>
    </location>
</feature>
<keyword evidence="1" id="KW-1133">Transmembrane helix</keyword>